<dbReference type="EMBL" id="JAFBXF010000003">
    <property type="protein sequence ID" value="MBM2416643.1"/>
    <property type="molecule type" value="Genomic_DNA"/>
</dbReference>
<name>A0A9Q2RZ85_9RHOB</name>
<accession>A0A9Q2RZ85</accession>
<reference evidence="1 4" key="1">
    <citation type="submission" date="2021-01" db="EMBL/GenBank/DDBJ databases">
        <title>Diatom-associated Roseobacters Show Island Model of Population Structure.</title>
        <authorList>
            <person name="Qu L."/>
            <person name="Feng X."/>
            <person name="Chen Y."/>
            <person name="Li L."/>
            <person name="Wang X."/>
            <person name="Hu Z."/>
            <person name="Wang H."/>
            <person name="Luo H."/>
        </authorList>
    </citation>
    <scope>NUCLEOTIDE SEQUENCE</scope>
    <source>
        <strain evidence="2 4">CC28-63</strain>
        <strain evidence="1">CC28-69</strain>
    </source>
</reference>
<evidence type="ECO:0000313" key="2">
    <source>
        <dbReference type="EMBL" id="MBM2416643.1"/>
    </source>
</evidence>
<protein>
    <submittedName>
        <fullName evidence="1">Uncharacterized protein</fullName>
    </submittedName>
</protein>
<sequence length="156" mass="17534">MRREASLSPKQLGRHIKLLEPDTPKHKALEQVLHEGVGYGDAWYSSQKEHWLGWLREYSGPGAYGRKTGHSRDARYVYNHIQCAPMLFWLAEALDIPEVTLDQAFVAVTSAPARNASQCAAFRNVVPWEAIESTIGLRPPPCGLTELLQRLRVKSA</sequence>
<dbReference type="RefSeq" id="WP_203276009.1">
    <property type="nucleotide sequence ID" value="NZ_JAFBWU010000003.1"/>
</dbReference>
<evidence type="ECO:0000313" key="3">
    <source>
        <dbReference type="Proteomes" id="UP000755667"/>
    </source>
</evidence>
<organism evidence="1 3">
    <name type="scientific">Marivita cryptomonadis</name>
    <dbReference type="NCBI Taxonomy" id="505252"/>
    <lineage>
        <taxon>Bacteria</taxon>
        <taxon>Pseudomonadati</taxon>
        <taxon>Pseudomonadota</taxon>
        <taxon>Alphaproteobacteria</taxon>
        <taxon>Rhodobacterales</taxon>
        <taxon>Roseobacteraceae</taxon>
        <taxon>Marivita</taxon>
    </lineage>
</organism>
<evidence type="ECO:0000313" key="1">
    <source>
        <dbReference type="EMBL" id="MBM2411975.1"/>
    </source>
</evidence>
<dbReference type="EMBL" id="JAFBXE010000003">
    <property type="protein sequence ID" value="MBM2411975.1"/>
    <property type="molecule type" value="Genomic_DNA"/>
</dbReference>
<comment type="caution">
    <text evidence="1">The sequence shown here is derived from an EMBL/GenBank/DDBJ whole genome shotgun (WGS) entry which is preliminary data.</text>
</comment>
<keyword evidence="4" id="KW-1185">Reference proteome</keyword>
<proteinExistence type="predicted"/>
<dbReference type="Proteomes" id="UP000755667">
    <property type="component" value="Unassembled WGS sequence"/>
</dbReference>
<evidence type="ECO:0000313" key="4">
    <source>
        <dbReference type="Proteomes" id="UP000809440"/>
    </source>
</evidence>
<gene>
    <name evidence="1" type="ORF">JQX41_06670</name>
    <name evidence="2" type="ORF">JQX48_06675</name>
</gene>
<dbReference type="AlphaFoldDB" id="A0A9Q2RZ85"/>
<dbReference type="Proteomes" id="UP000809440">
    <property type="component" value="Unassembled WGS sequence"/>
</dbReference>